<dbReference type="InterPro" id="IPR001357">
    <property type="entry name" value="BRCT_dom"/>
</dbReference>
<feature type="compositionally biased region" description="Basic residues" evidence="4">
    <location>
        <begin position="800"/>
        <end position="814"/>
    </location>
</feature>
<feature type="region of interest" description="Disordered" evidence="4">
    <location>
        <begin position="800"/>
        <end position="868"/>
    </location>
</feature>
<feature type="compositionally biased region" description="Low complexity" evidence="4">
    <location>
        <begin position="815"/>
        <end position="826"/>
    </location>
</feature>
<dbReference type="InterPro" id="IPR036420">
    <property type="entry name" value="BRCT_dom_sf"/>
</dbReference>
<feature type="region of interest" description="Disordered" evidence="4">
    <location>
        <begin position="208"/>
        <end position="251"/>
    </location>
</feature>
<keyword evidence="3" id="KW-0539">Nucleus</keyword>
<dbReference type="PROSITE" id="PS50172">
    <property type="entry name" value="BRCT"/>
    <property type="match status" value="1"/>
</dbReference>
<dbReference type="GO" id="GO:0005634">
    <property type="term" value="C:nucleus"/>
    <property type="evidence" value="ECO:0007669"/>
    <property type="project" value="UniProtKB-SubCell"/>
</dbReference>
<dbReference type="GO" id="GO:0000077">
    <property type="term" value="P:DNA damage checkpoint signaling"/>
    <property type="evidence" value="ECO:0007669"/>
    <property type="project" value="TreeGrafter"/>
</dbReference>
<sequence>MYCLPEEAPVGSLGKEQELNTQQCLELQRELLSSSPLHVTQNNAGIPYEKYSQLETESEVEDDLQEKRVYISNVTSHDEAQFSEPISKIIIDHITIRDSENKTKLPVVKGIDSSTHWKSPINTDDFTQKSSMSLTQENPITAYSHLFPIKPNFQARSFLTEIENSLGSTRESSHHESQITSEKDINSIAPSYQVNDTCDMNLDLEQETRENRDSDSLSLDTPRAIDQVRKPGGSLQKYEPRTPANPFKERGSLMPKIDLFAATQPSSINHHDASPTSSRPSPETYGGYSSPIKRQKTAVSPIYEYTNGMTKVDSSKNMVAQYLLRNQQLIRTPVSKVQSFDVLLNNVESSSAHKLRSYISMNESQERRISGLQFPMSEDSDSSQETLSKPLHKTRGYKKVSKELLQKSPVNLELLSSKSSKIDISPVINCHTDQEGYGSQLKKSNLIDKEKEEISLPSNSYQKDENFIQNPINIDVENINKISETSFRTKILTRGIENQYLVPLSCSDEPQLPKLDEKLDQTSTPKEVFRNSSSQVLLRKNHLYSDLMETIPETSPLTYQTLPVDEFATAHHTGNTNSKTHEITGFTKDREIVTETKNYSSSSCKKNEFLTKASPRPKTLSIPNSEFHLKPSKNLESMVTSAVVHTAPEANISRLTDNNSTNHDFNFPLNDTHIFLGKNPKKNSKTNQHVNLKENLNEIINNEKSIGELQKTNNENDREKVSNFNRGSESEKLMVISSKMTSKTPEIQSNITSSNISLSTSEIGSRLDLPEALSADAPTTICGDFVSFLQPLNDSTLKKRVYTSKGRSTTRKPKSSSTNSLVSSVSNKRKVSRKSVEATAVVTAPSTRSSRRQSLAHTTEEDSEDPLSTVISPALQTLPRLGLFNNMVFTVSYVKNEKEKKNVIQLILENGGLLLDHGFDPLFEPISQSDPAEYESSSLSLSALGKSLSFAGVIADDHSRKTKYVQALALGLPCISGRWIQSCISKNSILDWLPYLLCAGQSSVLGNACRSRTLQPYSAIDAEFSNTFVTRKKILEGKSVLLTMGRGKSQQKRKTFDFLTRALGPTRLGHVTDITAAQKILTDDEAKGIHKWDILHVHDNEKNRGLDNIGAGRKRKLADCDGNFWPNFSKVRIITDETMIQSLIFGELIEEFH</sequence>
<proteinExistence type="predicted"/>
<dbReference type="PANTHER" id="PTHR15321:SF3">
    <property type="entry name" value="TP53-BINDING PROTEIN 1"/>
    <property type="match status" value="1"/>
</dbReference>
<feature type="region of interest" description="Disordered" evidence="4">
    <location>
        <begin position="265"/>
        <end position="291"/>
    </location>
</feature>
<feature type="compositionally biased region" description="Basic and acidic residues" evidence="4">
    <location>
        <begin position="171"/>
        <end position="185"/>
    </location>
</feature>
<evidence type="ECO:0000259" key="5">
    <source>
        <dbReference type="PROSITE" id="PS50172"/>
    </source>
</evidence>
<dbReference type="InterPro" id="IPR047249">
    <property type="entry name" value="BRCT_p53bp1-like_rpt1"/>
</dbReference>
<keyword evidence="2" id="KW-0227">DNA damage</keyword>
<dbReference type="AlphaFoldDB" id="A0A0B1PGU6"/>
<dbReference type="InterPro" id="IPR047252">
    <property type="entry name" value="TP53BP1-like"/>
</dbReference>
<dbReference type="PANTHER" id="PTHR15321">
    <property type="entry name" value="TUMOR SUPPRESSOR P53-BINDING PROTEIN 1"/>
    <property type="match status" value="1"/>
</dbReference>
<dbReference type="GO" id="GO:0042393">
    <property type="term" value="F:histone binding"/>
    <property type="evidence" value="ECO:0007669"/>
    <property type="project" value="TreeGrafter"/>
</dbReference>
<evidence type="ECO:0000256" key="2">
    <source>
        <dbReference type="ARBA" id="ARBA00022763"/>
    </source>
</evidence>
<dbReference type="Gene3D" id="3.40.50.10190">
    <property type="entry name" value="BRCT domain"/>
    <property type="match status" value="1"/>
</dbReference>
<protein>
    <submittedName>
        <fullName evidence="6">Putative dna damage repair protein</fullName>
    </submittedName>
</protein>
<evidence type="ECO:0000256" key="3">
    <source>
        <dbReference type="ARBA" id="ARBA00023242"/>
    </source>
</evidence>
<evidence type="ECO:0000313" key="7">
    <source>
        <dbReference type="Proteomes" id="UP000030854"/>
    </source>
</evidence>
<dbReference type="EMBL" id="JNVN01000151">
    <property type="protein sequence ID" value="KHJ36076.1"/>
    <property type="molecule type" value="Genomic_DNA"/>
</dbReference>
<comment type="subcellular location">
    <subcellularLocation>
        <location evidence="1">Nucleus</location>
    </subcellularLocation>
</comment>
<name>A0A0B1PGU6_UNCNE</name>
<reference evidence="6 7" key="1">
    <citation type="journal article" date="2014" name="BMC Genomics">
        <title>Adaptive genomic structural variation in the grape powdery mildew pathogen, Erysiphe necator.</title>
        <authorList>
            <person name="Jones L."/>
            <person name="Riaz S."/>
            <person name="Morales-Cruz A."/>
            <person name="Amrine K.C."/>
            <person name="McGuire B."/>
            <person name="Gubler W.D."/>
            <person name="Walker M.A."/>
            <person name="Cantu D."/>
        </authorList>
    </citation>
    <scope>NUCLEOTIDE SEQUENCE [LARGE SCALE GENOMIC DNA]</scope>
    <source>
        <strain evidence="7">c</strain>
    </source>
</reference>
<evidence type="ECO:0000313" key="6">
    <source>
        <dbReference type="EMBL" id="KHJ36076.1"/>
    </source>
</evidence>
<feature type="domain" description="BRCT" evidence="5">
    <location>
        <begin position="879"/>
        <end position="997"/>
    </location>
</feature>
<gene>
    <name evidence="6" type="ORF">EV44_g1233</name>
</gene>
<evidence type="ECO:0000256" key="1">
    <source>
        <dbReference type="ARBA" id="ARBA00004123"/>
    </source>
</evidence>
<dbReference type="SUPFAM" id="SSF52113">
    <property type="entry name" value="BRCT domain"/>
    <property type="match status" value="1"/>
</dbReference>
<evidence type="ECO:0000256" key="4">
    <source>
        <dbReference type="SAM" id="MobiDB-lite"/>
    </source>
</evidence>
<dbReference type="STRING" id="52586.A0A0B1PGU6"/>
<comment type="caution">
    <text evidence="6">The sequence shown here is derived from an EMBL/GenBank/DDBJ whole genome shotgun (WGS) entry which is preliminary data.</text>
</comment>
<feature type="compositionally biased region" description="Polar residues" evidence="4">
    <location>
        <begin position="265"/>
        <end position="281"/>
    </location>
</feature>
<dbReference type="GO" id="GO:0045944">
    <property type="term" value="P:positive regulation of transcription by RNA polymerase II"/>
    <property type="evidence" value="ECO:0007669"/>
    <property type="project" value="TreeGrafter"/>
</dbReference>
<organism evidence="6 7">
    <name type="scientific">Uncinula necator</name>
    <name type="common">Grape powdery mildew</name>
    <dbReference type="NCBI Taxonomy" id="52586"/>
    <lineage>
        <taxon>Eukaryota</taxon>
        <taxon>Fungi</taxon>
        <taxon>Dikarya</taxon>
        <taxon>Ascomycota</taxon>
        <taxon>Pezizomycotina</taxon>
        <taxon>Leotiomycetes</taxon>
        <taxon>Erysiphales</taxon>
        <taxon>Erysiphaceae</taxon>
        <taxon>Erysiphe</taxon>
    </lineage>
</organism>
<dbReference type="Proteomes" id="UP000030854">
    <property type="component" value="Unassembled WGS sequence"/>
</dbReference>
<keyword evidence="7" id="KW-1185">Reference proteome</keyword>
<dbReference type="CDD" id="cd17745">
    <property type="entry name" value="BRCT_p53bp1_rpt1"/>
    <property type="match status" value="1"/>
</dbReference>
<feature type="compositionally biased region" description="Polar residues" evidence="4">
    <location>
        <begin position="844"/>
        <end position="857"/>
    </location>
</feature>
<dbReference type="HOGENOM" id="CLU_002158_0_0_1"/>
<accession>A0A0B1PGU6</accession>
<feature type="region of interest" description="Disordered" evidence="4">
    <location>
        <begin position="167"/>
        <end position="192"/>
    </location>
</feature>